<dbReference type="InterPro" id="IPR003593">
    <property type="entry name" value="AAA+_ATPase"/>
</dbReference>
<evidence type="ECO:0000256" key="5">
    <source>
        <dbReference type="SAM" id="Coils"/>
    </source>
</evidence>
<dbReference type="GO" id="GO:0005524">
    <property type="term" value="F:ATP binding"/>
    <property type="evidence" value="ECO:0007669"/>
    <property type="project" value="UniProtKB-KW"/>
</dbReference>
<proteinExistence type="inferred from homology"/>
<dbReference type="Gene3D" id="1.10.8.60">
    <property type="match status" value="1"/>
</dbReference>
<dbReference type="InterPro" id="IPR027417">
    <property type="entry name" value="P-loop_NTPase"/>
</dbReference>
<evidence type="ECO:0000313" key="7">
    <source>
        <dbReference type="EMBL" id="UUX50281.1"/>
    </source>
</evidence>
<dbReference type="PANTHER" id="PTHR42960:SF1">
    <property type="entry name" value="YCF46 PROTEIN"/>
    <property type="match status" value="1"/>
</dbReference>
<evidence type="ECO:0000256" key="3">
    <source>
        <dbReference type="ARBA" id="ARBA00038088"/>
    </source>
</evidence>
<evidence type="ECO:0000256" key="4">
    <source>
        <dbReference type="ARBA" id="ARBA00040480"/>
    </source>
</evidence>
<dbReference type="GO" id="GO:0016887">
    <property type="term" value="F:ATP hydrolysis activity"/>
    <property type="evidence" value="ECO:0007669"/>
    <property type="project" value="InterPro"/>
</dbReference>
<keyword evidence="2" id="KW-0067">ATP-binding</keyword>
<keyword evidence="5" id="KW-0175">Coiled coil</keyword>
<organism evidence="7 8">
    <name type="scientific">Nisaea acidiphila</name>
    <dbReference type="NCBI Taxonomy" id="1862145"/>
    <lineage>
        <taxon>Bacteria</taxon>
        <taxon>Pseudomonadati</taxon>
        <taxon>Pseudomonadota</taxon>
        <taxon>Alphaproteobacteria</taxon>
        <taxon>Rhodospirillales</taxon>
        <taxon>Thalassobaculaceae</taxon>
        <taxon>Nisaea</taxon>
    </lineage>
</organism>
<dbReference type="Proteomes" id="UP001060336">
    <property type="component" value="Chromosome"/>
</dbReference>
<dbReference type="KEGG" id="naci:NUH88_01015"/>
<dbReference type="InterPro" id="IPR003959">
    <property type="entry name" value="ATPase_AAA_core"/>
</dbReference>
<name>A0A9J7AUZ3_9PROT</name>
<evidence type="ECO:0000256" key="2">
    <source>
        <dbReference type="ARBA" id="ARBA00022840"/>
    </source>
</evidence>
<dbReference type="PANTHER" id="PTHR42960">
    <property type="entry name" value="YCF46 PROTEIN"/>
    <property type="match status" value="1"/>
</dbReference>
<dbReference type="CDD" id="cd19507">
    <property type="entry name" value="RecA-like_Ycf46-like"/>
    <property type="match status" value="1"/>
</dbReference>
<dbReference type="RefSeq" id="WP_257769409.1">
    <property type="nucleotide sequence ID" value="NZ_CP102480.1"/>
</dbReference>
<accession>A0A9J7AUZ3</accession>
<dbReference type="SUPFAM" id="SSF52540">
    <property type="entry name" value="P-loop containing nucleoside triphosphate hydrolases"/>
    <property type="match status" value="1"/>
</dbReference>
<sequence length="573" mass="64254">MKIGTQKDFEHALTLAVSSLHPLVAIHSFEENRVIDSIERVAIAEKCDIIFWSCTRGIHMKRIGSLLSGGKKVQEHQSASDQNADVMTAIELFERKLEKEREKKSSERRKTFLVLLDASPYLVERHNNPVHRRRLRDFALQSRLSSKNGVIMLVSADGELTQELEKEILRLEFPLPTKDEIKVWVDDILERLKTTAAVKVDEDIEFLKEAVVNASSGLTMYEIRNALSDALIEDRVLSQEDIREIYRLKQDVVKKSGILEYIDTNDLSMEDVGGLDNLKEWLRKRALASSEKGREFGITPPKGALLTGIPGCGKSLAAKCTATSWGIPLIKLDMGRVYASLVGASEQHIRHAISICEAVSPCVLWIDEIEKGLPRNRGHVGDSGVSLRVLATFLTWLQEKTAPVFVIATANETFLLPPEILRKGRFDEVFFIDLPNDEERTEIFRIHLQRVGHDPKSYDIARLSVMTGRDEASAEGGFSGAEIEAVVREALVSAFSEGTAKKQAPRLEQRHLETAILETRPLAVTRAEEITELRRWSDGRAVPATGSLVEPPLPFPFEEKLKAILKSDKQRTA</sequence>
<keyword evidence="1" id="KW-0547">Nucleotide-binding</keyword>
<dbReference type="AlphaFoldDB" id="A0A9J7AUZ3"/>
<gene>
    <name evidence="7" type="ORF">NUH88_01015</name>
</gene>
<dbReference type="InterPro" id="IPR052381">
    <property type="entry name" value="AAA_domain_protein"/>
</dbReference>
<evidence type="ECO:0000313" key="8">
    <source>
        <dbReference type="Proteomes" id="UP001060336"/>
    </source>
</evidence>
<comment type="similarity">
    <text evidence="3">Belongs to the AAA ATPase family. Highly divergent.</text>
</comment>
<feature type="coiled-coil region" evidence="5">
    <location>
        <begin position="83"/>
        <end position="110"/>
    </location>
</feature>
<keyword evidence="8" id="KW-1185">Reference proteome</keyword>
<evidence type="ECO:0000256" key="1">
    <source>
        <dbReference type="ARBA" id="ARBA00022741"/>
    </source>
</evidence>
<feature type="domain" description="AAA+ ATPase" evidence="6">
    <location>
        <begin position="300"/>
        <end position="436"/>
    </location>
</feature>
<evidence type="ECO:0000259" key="6">
    <source>
        <dbReference type="SMART" id="SM00382"/>
    </source>
</evidence>
<dbReference type="Pfam" id="PF00004">
    <property type="entry name" value="AAA"/>
    <property type="match status" value="1"/>
</dbReference>
<reference evidence="7" key="1">
    <citation type="submission" date="2022-08" db="EMBL/GenBank/DDBJ databases">
        <title>Nisaea acidiphila sp. nov., isolated from a marine algal debris and emended description of the genus Nisaea Urios et al. 2008.</title>
        <authorList>
            <person name="Kwon K."/>
        </authorList>
    </citation>
    <scope>NUCLEOTIDE SEQUENCE</scope>
    <source>
        <strain evidence="7">MEBiC11861</strain>
    </source>
</reference>
<protein>
    <recommendedName>
        <fullName evidence="4">Uncharacterized AAA domain-containing protein ycf46</fullName>
    </recommendedName>
</protein>
<dbReference type="SMART" id="SM00382">
    <property type="entry name" value="AAA"/>
    <property type="match status" value="1"/>
</dbReference>
<dbReference type="EMBL" id="CP102480">
    <property type="protein sequence ID" value="UUX50281.1"/>
    <property type="molecule type" value="Genomic_DNA"/>
</dbReference>
<dbReference type="Gene3D" id="3.40.50.300">
    <property type="entry name" value="P-loop containing nucleotide triphosphate hydrolases"/>
    <property type="match status" value="1"/>
</dbReference>